<dbReference type="AlphaFoldDB" id="A0A9J6D0Q4"/>
<reference evidence="2" key="1">
    <citation type="journal article" date="2020" name="Cell">
        <title>Large-Scale Comparative Analyses of Tick Genomes Elucidate Their Genetic Diversity and Vector Capacities.</title>
        <authorList>
            <consortium name="Tick Genome and Microbiome Consortium (TIGMIC)"/>
            <person name="Jia N."/>
            <person name="Wang J."/>
            <person name="Shi W."/>
            <person name="Du L."/>
            <person name="Sun Y."/>
            <person name="Zhan W."/>
            <person name="Jiang J.F."/>
            <person name="Wang Q."/>
            <person name="Zhang B."/>
            <person name="Ji P."/>
            <person name="Bell-Sakyi L."/>
            <person name="Cui X.M."/>
            <person name="Yuan T.T."/>
            <person name="Jiang B.G."/>
            <person name="Yang W.F."/>
            <person name="Lam T.T."/>
            <person name="Chang Q.C."/>
            <person name="Ding S.J."/>
            <person name="Wang X.J."/>
            <person name="Zhu J.G."/>
            <person name="Ruan X.D."/>
            <person name="Zhao L."/>
            <person name="Wei J.T."/>
            <person name="Ye R.Z."/>
            <person name="Que T.C."/>
            <person name="Du C.H."/>
            <person name="Zhou Y.H."/>
            <person name="Cheng J.X."/>
            <person name="Dai P.F."/>
            <person name="Guo W.B."/>
            <person name="Han X.H."/>
            <person name="Huang E.J."/>
            <person name="Li L.F."/>
            <person name="Wei W."/>
            <person name="Gao Y.C."/>
            <person name="Liu J.Z."/>
            <person name="Shao H.Z."/>
            <person name="Wang X."/>
            <person name="Wang C.C."/>
            <person name="Yang T.C."/>
            <person name="Huo Q.B."/>
            <person name="Li W."/>
            <person name="Chen H.Y."/>
            <person name="Chen S.E."/>
            <person name="Zhou L.G."/>
            <person name="Ni X.B."/>
            <person name="Tian J.H."/>
            <person name="Sheng Y."/>
            <person name="Liu T."/>
            <person name="Pan Y.S."/>
            <person name="Xia L.Y."/>
            <person name="Li J."/>
            <person name="Zhao F."/>
            <person name="Cao W.C."/>
        </authorList>
    </citation>
    <scope>NUCLEOTIDE SEQUENCE</scope>
    <source>
        <strain evidence="2">Rmic-2018</strain>
    </source>
</reference>
<dbReference type="EMBL" id="JABSTU010003864">
    <property type="protein sequence ID" value="KAH7964538.1"/>
    <property type="molecule type" value="Genomic_DNA"/>
</dbReference>
<feature type="compositionally biased region" description="Basic and acidic residues" evidence="1">
    <location>
        <begin position="81"/>
        <end position="104"/>
    </location>
</feature>
<evidence type="ECO:0000313" key="3">
    <source>
        <dbReference type="Proteomes" id="UP000821866"/>
    </source>
</evidence>
<feature type="region of interest" description="Disordered" evidence="1">
    <location>
        <begin position="27"/>
        <end position="58"/>
    </location>
</feature>
<evidence type="ECO:0000256" key="1">
    <source>
        <dbReference type="SAM" id="MobiDB-lite"/>
    </source>
</evidence>
<dbReference type="Proteomes" id="UP000821866">
    <property type="component" value="Unassembled WGS sequence"/>
</dbReference>
<gene>
    <name evidence="2" type="ORF">HPB51_027227</name>
</gene>
<feature type="region of interest" description="Disordered" evidence="1">
    <location>
        <begin position="75"/>
        <end position="106"/>
    </location>
</feature>
<organism evidence="2 3">
    <name type="scientific">Rhipicephalus microplus</name>
    <name type="common">Cattle tick</name>
    <name type="synonym">Boophilus microplus</name>
    <dbReference type="NCBI Taxonomy" id="6941"/>
    <lineage>
        <taxon>Eukaryota</taxon>
        <taxon>Metazoa</taxon>
        <taxon>Ecdysozoa</taxon>
        <taxon>Arthropoda</taxon>
        <taxon>Chelicerata</taxon>
        <taxon>Arachnida</taxon>
        <taxon>Acari</taxon>
        <taxon>Parasitiformes</taxon>
        <taxon>Ixodida</taxon>
        <taxon>Ixodoidea</taxon>
        <taxon>Ixodidae</taxon>
        <taxon>Rhipicephalinae</taxon>
        <taxon>Rhipicephalus</taxon>
        <taxon>Boophilus</taxon>
    </lineage>
</organism>
<accession>A0A9J6D0Q4</accession>
<protein>
    <submittedName>
        <fullName evidence="2">Uncharacterized protein</fullName>
    </submittedName>
</protein>
<proteinExistence type="predicted"/>
<keyword evidence="3" id="KW-1185">Reference proteome</keyword>
<sequence>MAAIGDKPGPGFFDVYEFDVVETEKETLSSEEYSNTQGWVADHERRRKAKDKTNAVPATYAVDASKEASRRLNNFLHRRPVPKEPQRPEDDHKVVIRPKGDPDLTRQSIPLIRDSVLRAAKIQPDIAREGTLRINMRQNTMIKSTPSLASAKDHSNVKEIKIDDKSYATASYITAPYDAPKVVIHGIPNYDNQEDIEKNLDFVASE</sequence>
<comment type="caution">
    <text evidence="2">The sequence shown here is derived from an EMBL/GenBank/DDBJ whole genome shotgun (WGS) entry which is preliminary data.</text>
</comment>
<reference evidence="2" key="2">
    <citation type="submission" date="2021-09" db="EMBL/GenBank/DDBJ databases">
        <authorList>
            <person name="Jia N."/>
            <person name="Wang J."/>
            <person name="Shi W."/>
            <person name="Du L."/>
            <person name="Sun Y."/>
            <person name="Zhan W."/>
            <person name="Jiang J."/>
            <person name="Wang Q."/>
            <person name="Zhang B."/>
            <person name="Ji P."/>
            <person name="Sakyi L.B."/>
            <person name="Cui X."/>
            <person name="Yuan T."/>
            <person name="Jiang B."/>
            <person name="Yang W."/>
            <person name="Lam T.T.-Y."/>
            <person name="Chang Q."/>
            <person name="Ding S."/>
            <person name="Wang X."/>
            <person name="Zhu J."/>
            <person name="Ruan X."/>
            <person name="Zhao L."/>
            <person name="Wei J."/>
            <person name="Que T."/>
            <person name="Du C."/>
            <person name="Cheng J."/>
            <person name="Dai P."/>
            <person name="Han X."/>
            <person name="Huang E."/>
            <person name="Gao Y."/>
            <person name="Liu J."/>
            <person name="Shao H."/>
            <person name="Ye R."/>
            <person name="Li L."/>
            <person name="Wei W."/>
            <person name="Wang X."/>
            <person name="Wang C."/>
            <person name="Huo Q."/>
            <person name="Li W."/>
            <person name="Guo W."/>
            <person name="Chen H."/>
            <person name="Chen S."/>
            <person name="Zhou L."/>
            <person name="Zhou L."/>
            <person name="Ni X."/>
            <person name="Tian J."/>
            <person name="Zhou Y."/>
            <person name="Sheng Y."/>
            <person name="Liu T."/>
            <person name="Pan Y."/>
            <person name="Xia L."/>
            <person name="Li J."/>
            <person name="Zhao F."/>
            <person name="Cao W."/>
        </authorList>
    </citation>
    <scope>NUCLEOTIDE SEQUENCE</scope>
    <source>
        <strain evidence="2">Rmic-2018</strain>
        <tissue evidence="2">Larvae</tissue>
    </source>
</reference>
<evidence type="ECO:0000313" key="2">
    <source>
        <dbReference type="EMBL" id="KAH7964538.1"/>
    </source>
</evidence>
<name>A0A9J6D0Q4_RHIMP</name>